<proteinExistence type="predicted"/>
<feature type="non-terminal residue" evidence="1">
    <location>
        <position position="257"/>
    </location>
</feature>
<sequence length="257" mass="29047">MDSEDYLPSETSSETSSEISLSCANNNITHMMNDTYAVDDTDAVDNMDAVDNTNAVDNMDDTNAMDVCNELTKEGTMCNHIIETDGSTGNFSYHFQSIHEVTKFSKLILDTSYLSFDEMFINSLKIMLNITYDTQVNVNLDNANTAFDDDQEFQEEINLIDEPEILDVESEAKLNRIKINIPQVCDGMVENAEAYLITEYEAFKEQEPIPTNTVQMDDDPDKEENVLLAAMYESIQESDTNTEIQVYLALPRIPNTQ</sequence>
<keyword evidence="2" id="KW-1185">Reference proteome</keyword>
<accession>A0ACA9LA29</accession>
<dbReference type="EMBL" id="CAJVPW010003115">
    <property type="protein sequence ID" value="CAG8518941.1"/>
    <property type="molecule type" value="Genomic_DNA"/>
</dbReference>
<organism evidence="1 2">
    <name type="scientific">Cetraspora pellucida</name>
    <dbReference type="NCBI Taxonomy" id="1433469"/>
    <lineage>
        <taxon>Eukaryota</taxon>
        <taxon>Fungi</taxon>
        <taxon>Fungi incertae sedis</taxon>
        <taxon>Mucoromycota</taxon>
        <taxon>Glomeromycotina</taxon>
        <taxon>Glomeromycetes</taxon>
        <taxon>Diversisporales</taxon>
        <taxon>Gigasporaceae</taxon>
        <taxon>Cetraspora</taxon>
    </lineage>
</organism>
<protein>
    <submittedName>
        <fullName evidence="1">5877_t:CDS:1</fullName>
    </submittedName>
</protein>
<evidence type="ECO:0000313" key="1">
    <source>
        <dbReference type="EMBL" id="CAG8518941.1"/>
    </source>
</evidence>
<gene>
    <name evidence="1" type="ORF">SPELUC_LOCUS3838</name>
</gene>
<comment type="caution">
    <text evidence="1">The sequence shown here is derived from an EMBL/GenBank/DDBJ whole genome shotgun (WGS) entry which is preliminary data.</text>
</comment>
<dbReference type="Proteomes" id="UP000789366">
    <property type="component" value="Unassembled WGS sequence"/>
</dbReference>
<reference evidence="1" key="1">
    <citation type="submission" date="2021-06" db="EMBL/GenBank/DDBJ databases">
        <authorList>
            <person name="Kallberg Y."/>
            <person name="Tangrot J."/>
            <person name="Rosling A."/>
        </authorList>
    </citation>
    <scope>NUCLEOTIDE SEQUENCE</scope>
    <source>
        <strain evidence="1">28 12/20/2015</strain>
    </source>
</reference>
<name>A0ACA9LA29_9GLOM</name>
<evidence type="ECO:0000313" key="2">
    <source>
        <dbReference type="Proteomes" id="UP000789366"/>
    </source>
</evidence>